<dbReference type="HAMAP" id="MF_00131">
    <property type="entry name" value="Trp_synth_alpha"/>
    <property type="match status" value="1"/>
</dbReference>
<evidence type="ECO:0000256" key="6">
    <source>
        <dbReference type="ARBA" id="ARBA00023239"/>
    </source>
</evidence>
<dbReference type="PANTHER" id="PTHR43406:SF1">
    <property type="entry name" value="TRYPTOPHAN SYNTHASE ALPHA CHAIN, CHLOROPLASTIC"/>
    <property type="match status" value="1"/>
</dbReference>
<keyword evidence="11" id="KW-1185">Reference proteome</keyword>
<comment type="similarity">
    <text evidence="8 9">Belongs to the TrpA family.</text>
</comment>
<comment type="pathway">
    <text evidence="1 8">Amino-acid biosynthesis; L-tryptophan biosynthesis; L-tryptophan from chorismate: step 5/5.</text>
</comment>
<dbReference type="AlphaFoldDB" id="A0A7Y0AP12"/>
<dbReference type="PROSITE" id="PS00167">
    <property type="entry name" value="TRP_SYNTHASE_ALPHA"/>
    <property type="match status" value="1"/>
</dbReference>
<dbReference type="EC" id="4.2.1.20" evidence="8"/>
<dbReference type="PANTHER" id="PTHR43406">
    <property type="entry name" value="TRYPTOPHAN SYNTHASE, ALPHA CHAIN"/>
    <property type="match status" value="1"/>
</dbReference>
<dbReference type="UniPathway" id="UPA00035">
    <property type="reaction ID" value="UER00044"/>
</dbReference>
<dbReference type="GO" id="GO:0005829">
    <property type="term" value="C:cytosol"/>
    <property type="evidence" value="ECO:0007669"/>
    <property type="project" value="TreeGrafter"/>
</dbReference>
<dbReference type="NCBIfam" id="TIGR00262">
    <property type="entry name" value="trpA"/>
    <property type="match status" value="1"/>
</dbReference>
<dbReference type="InterPro" id="IPR018204">
    <property type="entry name" value="Trp_synthase_alpha_AS"/>
</dbReference>
<evidence type="ECO:0000256" key="9">
    <source>
        <dbReference type="RuleBase" id="RU003662"/>
    </source>
</evidence>
<accession>A0A7Y0AP12</accession>
<evidence type="ECO:0000313" key="11">
    <source>
        <dbReference type="Proteomes" id="UP000544054"/>
    </source>
</evidence>
<keyword evidence="5 8" id="KW-0057">Aromatic amino acid biosynthesis</keyword>
<sequence>MYNGTVPNILHQYFLHSYFLHQYIKKTMKKLNIYFTAGIPQLEDTADIIQLIQNSGADMMEIGMPYSDPVADGPVIQQAHELALKNGMTIEKLFAQLKTVKDKIQIPVILMGYINPVLSFGFEEFCRECSESGVSGLIIPDLPPIEFENNYQQILKKYNLNFTFLVTPETSDERILYLDSLSSGFLYAVSSSSTTGNDTAVLKNESYLSRLASLPIKNPVMIGFGIKSKDDFGNVTEKADGGIIGTAFVHTLLNHKDWKNAAIDFIHSIKG</sequence>
<evidence type="ECO:0000256" key="3">
    <source>
        <dbReference type="ARBA" id="ARBA00022605"/>
    </source>
</evidence>
<comment type="caution">
    <text evidence="10">The sequence shown here is derived from an EMBL/GenBank/DDBJ whole genome shotgun (WGS) entry which is preliminary data.</text>
</comment>
<evidence type="ECO:0000256" key="1">
    <source>
        <dbReference type="ARBA" id="ARBA00004733"/>
    </source>
</evidence>
<comment type="function">
    <text evidence="8">The alpha subunit is responsible for the aldol cleavage of indoleglycerol phosphate to indole and glyceraldehyde 3-phosphate.</text>
</comment>
<dbReference type="InterPro" id="IPR011060">
    <property type="entry name" value="RibuloseP-bd_barrel"/>
</dbReference>
<dbReference type="SUPFAM" id="SSF51366">
    <property type="entry name" value="Ribulose-phoshate binding barrel"/>
    <property type="match status" value="1"/>
</dbReference>
<dbReference type="InterPro" id="IPR002028">
    <property type="entry name" value="Trp_synthase_suA"/>
</dbReference>
<name>A0A7Y0AP12_9FLAO</name>
<keyword evidence="4 8" id="KW-0822">Tryptophan biosynthesis</keyword>
<dbReference type="Proteomes" id="UP000544054">
    <property type="component" value="Unassembled WGS sequence"/>
</dbReference>
<reference evidence="10 11" key="1">
    <citation type="submission" date="2020-04" db="EMBL/GenBank/DDBJ databases">
        <title>Chryseobacterium sp. RP-3-3 sp. nov., isolated from Jeju soil.</title>
        <authorList>
            <person name="Dahal R.H."/>
        </authorList>
    </citation>
    <scope>NUCLEOTIDE SEQUENCE [LARGE SCALE GENOMIC DNA]</scope>
    <source>
        <strain evidence="10 11">RP-3-3</strain>
    </source>
</reference>
<feature type="active site" description="Proton acceptor" evidence="8">
    <location>
        <position position="61"/>
    </location>
</feature>
<dbReference type="CDD" id="cd04724">
    <property type="entry name" value="Tryptophan_synthase_alpha"/>
    <property type="match status" value="1"/>
</dbReference>
<dbReference type="GO" id="GO:0004834">
    <property type="term" value="F:tryptophan synthase activity"/>
    <property type="evidence" value="ECO:0007669"/>
    <property type="project" value="UniProtKB-UniRule"/>
</dbReference>
<keyword evidence="6 8" id="KW-0456">Lyase</keyword>
<keyword evidence="3 8" id="KW-0028">Amino-acid biosynthesis</keyword>
<gene>
    <name evidence="8" type="primary">trpA</name>
    <name evidence="10" type="ORF">HHL23_13845</name>
</gene>
<evidence type="ECO:0000256" key="8">
    <source>
        <dbReference type="HAMAP-Rule" id="MF_00131"/>
    </source>
</evidence>
<dbReference type="InterPro" id="IPR013785">
    <property type="entry name" value="Aldolase_TIM"/>
</dbReference>
<dbReference type="EMBL" id="JABBGI010000017">
    <property type="protein sequence ID" value="NML70867.1"/>
    <property type="molecule type" value="Genomic_DNA"/>
</dbReference>
<dbReference type="Pfam" id="PF00290">
    <property type="entry name" value="Trp_syntA"/>
    <property type="match status" value="1"/>
</dbReference>
<organism evidence="10 11">
    <name type="scientific">Chryseobacterium antibioticum</name>
    <dbReference type="NCBI Taxonomy" id="2728847"/>
    <lineage>
        <taxon>Bacteria</taxon>
        <taxon>Pseudomonadati</taxon>
        <taxon>Bacteroidota</taxon>
        <taxon>Flavobacteriia</taxon>
        <taxon>Flavobacteriales</taxon>
        <taxon>Weeksellaceae</taxon>
        <taxon>Chryseobacterium group</taxon>
        <taxon>Chryseobacterium</taxon>
    </lineage>
</organism>
<dbReference type="Gene3D" id="3.20.20.70">
    <property type="entry name" value="Aldolase class I"/>
    <property type="match status" value="1"/>
</dbReference>
<comment type="catalytic activity">
    <reaction evidence="7 8">
        <text>(1S,2R)-1-C-(indol-3-yl)glycerol 3-phosphate + L-serine = D-glyceraldehyde 3-phosphate + L-tryptophan + H2O</text>
        <dbReference type="Rhea" id="RHEA:10532"/>
        <dbReference type="ChEBI" id="CHEBI:15377"/>
        <dbReference type="ChEBI" id="CHEBI:33384"/>
        <dbReference type="ChEBI" id="CHEBI:57912"/>
        <dbReference type="ChEBI" id="CHEBI:58866"/>
        <dbReference type="ChEBI" id="CHEBI:59776"/>
        <dbReference type="EC" id="4.2.1.20"/>
    </reaction>
</comment>
<evidence type="ECO:0000256" key="2">
    <source>
        <dbReference type="ARBA" id="ARBA00011270"/>
    </source>
</evidence>
<feature type="active site" description="Proton acceptor" evidence="8">
    <location>
        <position position="72"/>
    </location>
</feature>
<evidence type="ECO:0000256" key="4">
    <source>
        <dbReference type="ARBA" id="ARBA00022822"/>
    </source>
</evidence>
<evidence type="ECO:0000256" key="7">
    <source>
        <dbReference type="ARBA" id="ARBA00049047"/>
    </source>
</evidence>
<proteinExistence type="inferred from homology"/>
<evidence type="ECO:0000313" key="10">
    <source>
        <dbReference type="EMBL" id="NML70867.1"/>
    </source>
</evidence>
<evidence type="ECO:0000256" key="5">
    <source>
        <dbReference type="ARBA" id="ARBA00023141"/>
    </source>
</evidence>
<comment type="subunit">
    <text evidence="2 8">Tetramer of two alpha and two beta chains.</text>
</comment>
<protein>
    <recommendedName>
        <fullName evidence="8">Tryptophan synthase alpha chain</fullName>
        <ecNumber evidence="8">4.2.1.20</ecNumber>
    </recommendedName>
</protein>